<dbReference type="PANTHER" id="PTHR35046">
    <property type="entry name" value="ZINC KNUCKLE (CCHC-TYPE) FAMILY PROTEIN"/>
    <property type="match status" value="1"/>
</dbReference>
<dbReference type="PANTHER" id="PTHR35046:SF9">
    <property type="entry name" value="RNA-DIRECTED DNA POLYMERASE"/>
    <property type="match status" value="1"/>
</dbReference>
<comment type="caution">
    <text evidence="1">The sequence shown here is derived from an EMBL/GenBank/DDBJ whole genome shotgun (WGS) entry which is preliminary data.</text>
</comment>
<accession>A0A1Q3DBH5</accession>
<name>A0A1Q3DBH5_CEPFO</name>
<dbReference type="AlphaFoldDB" id="A0A1Q3DBH5"/>
<evidence type="ECO:0000313" key="2">
    <source>
        <dbReference type="Proteomes" id="UP000187406"/>
    </source>
</evidence>
<gene>
    <name evidence="1" type="ORF">CFOL_v3_33249</name>
</gene>
<organism evidence="1 2">
    <name type="scientific">Cephalotus follicularis</name>
    <name type="common">Albany pitcher plant</name>
    <dbReference type="NCBI Taxonomy" id="3775"/>
    <lineage>
        <taxon>Eukaryota</taxon>
        <taxon>Viridiplantae</taxon>
        <taxon>Streptophyta</taxon>
        <taxon>Embryophyta</taxon>
        <taxon>Tracheophyta</taxon>
        <taxon>Spermatophyta</taxon>
        <taxon>Magnoliopsida</taxon>
        <taxon>eudicotyledons</taxon>
        <taxon>Gunneridae</taxon>
        <taxon>Pentapetalae</taxon>
        <taxon>rosids</taxon>
        <taxon>fabids</taxon>
        <taxon>Oxalidales</taxon>
        <taxon>Cephalotaceae</taxon>
        <taxon>Cephalotus</taxon>
    </lineage>
</organism>
<dbReference type="InParanoid" id="A0A1Q3DBH5"/>
<keyword evidence="2" id="KW-1185">Reference proteome</keyword>
<sequence length="120" mass="13838">IDPHPNPFSIDWIKKGPTIKVTKICRMYLSIGKHYSSIVVCDVMDMDASHVLLGRPWQYDVDITYKCRDNIYVFTWGAHKIAMALISDKPKDLKVGRQSFLTVVTKNFEFLAYAKKVQEV</sequence>
<reference evidence="2" key="1">
    <citation type="submission" date="2016-04" db="EMBL/GenBank/DDBJ databases">
        <title>Cephalotus genome sequencing.</title>
        <authorList>
            <person name="Fukushima K."/>
            <person name="Hasebe M."/>
            <person name="Fang X."/>
        </authorList>
    </citation>
    <scope>NUCLEOTIDE SEQUENCE [LARGE SCALE GENOMIC DNA]</scope>
    <source>
        <strain evidence="2">cv. St1</strain>
    </source>
</reference>
<feature type="non-terminal residue" evidence="1">
    <location>
        <position position="1"/>
    </location>
</feature>
<protein>
    <submittedName>
        <fullName evidence="1">Uncharacterized protein</fullName>
    </submittedName>
</protein>
<feature type="non-terminal residue" evidence="1">
    <location>
        <position position="120"/>
    </location>
</feature>
<dbReference type="EMBL" id="BDDD01005788">
    <property type="protein sequence ID" value="GAV89837.1"/>
    <property type="molecule type" value="Genomic_DNA"/>
</dbReference>
<proteinExistence type="predicted"/>
<dbReference type="Proteomes" id="UP000187406">
    <property type="component" value="Unassembled WGS sequence"/>
</dbReference>
<evidence type="ECO:0000313" key="1">
    <source>
        <dbReference type="EMBL" id="GAV89837.1"/>
    </source>
</evidence>
<dbReference type="OrthoDB" id="1934635at2759"/>